<evidence type="ECO:0000313" key="2">
    <source>
        <dbReference type="EMBL" id="MFC3995205.1"/>
    </source>
</evidence>
<dbReference type="EMBL" id="JBHSBH010000004">
    <property type="protein sequence ID" value="MFC3995205.1"/>
    <property type="molecule type" value="Genomic_DNA"/>
</dbReference>
<reference evidence="3" key="1">
    <citation type="journal article" date="2019" name="Int. J. Syst. Evol. Microbiol.">
        <title>The Global Catalogue of Microorganisms (GCM) 10K type strain sequencing project: providing services to taxonomists for standard genome sequencing and annotation.</title>
        <authorList>
            <consortium name="The Broad Institute Genomics Platform"/>
            <consortium name="The Broad Institute Genome Sequencing Center for Infectious Disease"/>
            <person name="Wu L."/>
            <person name="Ma J."/>
        </authorList>
    </citation>
    <scope>NUCLEOTIDE SEQUENCE [LARGE SCALE GENOMIC DNA]</scope>
    <source>
        <strain evidence="3">TBRC 1826</strain>
    </source>
</reference>
<name>A0ABV8FKN7_9ACTN</name>
<protein>
    <submittedName>
        <fullName evidence="2">DUF397 domain-containing protein</fullName>
    </submittedName>
</protein>
<evidence type="ECO:0000313" key="3">
    <source>
        <dbReference type="Proteomes" id="UP001595847"/>
    </source>
</evidence>
<accession>A0ABV8FKN7</accession>
<dbReference type="RefSeq" id="WP_378531172.1">
    <property type="nucleotide sequence ID" value="NZ_JBHSBH010000004.1"/>
</dbReference>
<gene>
    <name evidence="2" type="ORF">ACFOVU_04730</name>
</gene>
<organism evidence="2 3">
    <name type="scientific">Nocardiopsis sediminis</name>
    <dbReference type="NCBI Taxonomy" id="1778267"/>
    <lineage>
        <taxon>Bacteria</taxon>
        <taxon>Bacillati</taxon>
        <taxon>Actinomycetota</taxon>
        <taxon>Actinomycetes</taxon>
        <taxon>Streptosporangiales</taxon>
        <taxon>Nocardiopsidaceae</taxon>
        <taxon>Nocardiopsis</taxon>
    </lineage>
</organism>
<feature type="domain" description="DUF397" evidence="1">
    <location>
        <begin position="6"/>
        <end position="56"/>
    </location>
</feature>
<comment type="caution">
    <text evidence="2">The sequence shown here is derived from an EMBL/GenBank/DDBJ whole genome shotgun (WGS) entry which is preliminary data.</text>
</comment>
<dbReference type="Proteomes" id="UP001595847">
    <property type="component" value="Unassembled WGS sequence"/>
</dbReference>
<sequence length="62" mass="6828">MEVSLAHWRKSSYSRVNNYCVECSVSPGVTALRDSKHPDAAMLAFSSTEWSAFIRSACSGEL</sequence>
<dbReference type="Pfam" id="PF04149">
    <property type="entry name" value="DUF397"/>
    <property type="match status" value="1"/>
</dbReference>
<proteinExistence type="predicted"/>
<evidence type="ECO:0000259" key="1">
    <source>
        <dbReference type="Pfam" id="PF04149"/>
    </source>
</evidence>
<keyword evidence="3" id="KW-1185">Reference proteome</keyword>
<dbReference type="InterPro" id="IPR007278">
    <property type="entry name" value="DUF397"/>
</dbReference>